<accession>A0A0N8NTI6</accession>
<evidence type="ECO:0000313" key="2">
    <source>
        <dbReference type="EMBL" id="KPU44936.1"/>
    </source>
</evidence>
<evidence type="ECO:0000256" key="1">
    <source>
        <dbReference type="SAM" id="SignalP"/>
    </source>
</evidence>
<dbReference type="EMBL" id="LKET01000028">
    <property type="protein sequence ID" value="KPU44936.1"/>
    <property type="molecule type" value="Genomic_DNA"/>
</dbReference>
<feature type="chain" id="PRO_5038944762" description="Secreted protein" evidence="1">
    <location>
        <begin position="21"/>
        <end position="83"/>
    </location>
</feature>
<dbReference type="AlphaFoldDB" id="A0A0N8NTI6"/>
<dbReference type="STRING" id="36849.OXPF_14140"/>
<feature type="signal peptide" evidence="1">
    <location>
        <begin position="1"/>
        <end position="20"/>
    </location>
</feature>
<dbReference type="Proteomes" id="UP000050326">
    <property type="component" value="Unassembled WGS sequence"/>
</dbReference>
<name>A0A0N8NTI6_9CLOT</name>
<keyword evidence="1" id="KW-0732">Signal</keyword>
<protein>
    <recommendedName>
        <fullName evidence="4">Secreted protein</fullName>
    </recommendedName>
</protein>
<proteinExistence type="predicted"/>
<reference evidence="2 3" key="1">
    <citation type="submission" date="2015-09" db="EMBL/GenBank/DDBJ databases">
        <title>Genome sequence of Oxobacter pfennigii DSM 3222.</title>
        <authorList>
            <person name="Poehlein A."/>
            <person name="Bengelsdorf F.R."/>
            <person name="Schiel-Bengelsdorf B."/>
            <person name="Duerre P."/>
            <person name="Daniel R."/>
        </authorList>
    </citation>
    <scope>NUCLEOTIDE SEQUENCE [LARGE SCALE GENOMIC DNA]</scope>
    <source>
        <strain evidence="2 3">DSM 3222</strain>
    </source>
</reference>
<evidence type="ECO:0008006" key="4">
    <source>
        <dbReference type="Google" id="ProtNLM"/>
    </source>
</evidence>
<gene>
    <name evidence="2" type="ORF">OXPF_14140</name>
</gene>
<organism evidence="2 3">
    <name type="scientific">Oxobacter pfennigii</name>
    <dbReference type="NCBI Taxonomy" id="36849"/>
    <lineage>
        <taxon>Bacteria</taxon>
        <taxon>Bacillati</taxon>
        <taxon>Bacillota</taxon>
        <taxon>Clostridia</taxon>
        <taxon>Eubacteriales</taxon>
        <taxon>Clostridiaceae</taxon>
        <taxon>Oxobacter</taxon>
    </lineage>
</organism>
<sequence>MYIILCPCCCCLLYMRYLSAEMMNNPGNISNPYSLTPPATPHLTGIYIVSPMETLFSIYPTYSPIASEITFYGAITGPQGLPR</sequence>
<comment type="caution">
    <text evidence="2">The sequence shown here is derived from an EMBL/GenBank/DDBJ whole genome shotgun (WGS) entry which is preliminary data.</text>
</comment>
<evidence type="ECO:0000313" key="3">
    <source>
        <dbReference type="Proteomes" id="UP000050326"/>
    </source>
</evidence>
<keyword evidence="3" id="KW-1185">Reference proteome</keyword>